<organism evidence="7 8">
    <name type="scientific">Sphenodon punctatus</name>
    <name type="common">Tuatara</name>
    <name type="synonym">Hatteria punctata</name>
    <dbReference type="NCBI Taxonomy" id="8508"/>
    <lineage>
        <taxon>Eukaryota</taxon>
        <taxon>Metazoa</taxon>
        <taxon>Chordata</taxon>
        <taxon>Craniata</taxon>
        <taxon>Vertebrata</taxon>
        <taxon>Euteleostomi</taxon>
        <taxon>Lepidosauria</taxon>
        <taxon>Sphenodontia</taxon>
        <taxon>Sphenodontidae</taxon>
        <taxon>Sphenodon</taxon>
    </lineage>
</organism>
<name>A0A8D0GZF2_SPHPU</name>
<dbReference type="PANTHER" id="PTHR10131">
    <property type="entry name" value="TNF RECEPTOR ASSOCIATED FACTOR"/>
    <property type="match status" value="1"/>
</dbReference>
<dbReference type="FunFam" id="2.60.210.10:FF:000001">
    <property type="entry name" value="TNF receptor-associated factor"/>
    <property type="match status" value="1"/>
</dbReference>
<protein>
    <recommendedName>
        <fullName evidence="6">MATH domain-containing protein</fullName>
    </recommendedName>
</protein>
<dbReference type="OMA" id="LENETHH"/>
<reference evidence="7" key="2">
    <citation type="submission" date="2025-09" db="UniProtKB">
        <authorList>
            <consortium name="Ensembl"/>
        </authorList>
    </citation>
    <scope>IDENTIFICATION</scope>
</reference>
<keyword evidence="8" id="KW-1185">Reference proteome</keyword>
<sequence>MDGALVSPYHPLLDTLPMGSPLGLPPEPVLALRQKVSELETQQRTLENIVSVLSRELGRRGETSTDALGEAMARILYLEEKVAHQDSLMALKDVMISSLGAQLQTLEQTTYDGKFLWKIPVLELKLREAQTGQRAVLHSPPFYTSRYGYKVRLKLFLTGDGAGARTHLSLFLVIMKGEYDFQLKWPFRHKVTFTLLDQANGHHFSTSFHPVESSSFQRPVSEANVASGIPQFFPLSQLQVPTATYVHEDTMAIRAVIDTTV</sequence>
<reference evidence="7" key="1">
    <citation type="submission" date="2025-08" db="UniProtKB">
        <authorList>
            <consortium name="Ensembl"/>
        </authorList>
    </citation>
    <scope>IDENTIFICATION</scope>
</reference>
<dbReference type="PANTHER" id="PTHR10131:SF96">
    <property type="entry name" value="TNF RECEPTOR-ASSOCIATED FACTOR 1"/>
    <property type="match status" value="1"/>
</dbReference>
<evidence type="ECO:0000256" key="1">
    <source>
        <dbReference type="ARBA" id="ARBA00022499"/>
    </source>
</evidence>
<evidence type="ECO:0000256" key="2">
    <source>
        <dbReference type="ARBA" id="ARBA00022703"/>
    </source>
</evidence>
<evidence type="ECO:0000259" key="6">
    <source>
        <dbReference type="PROSITE" id="PS50144"/>
    </source>
</evidence>
<feature type="domain" description="MATH" evidence="6">
    <location>
        <begin position="112"/>
        <end position="257"/>
    </location>
</feature>
<keyword evidence="1" id="KW-1017">Isopeptide bond</keyword>
<dbReference type="InterPro" id="IPR008974">
    <property type="entry name" value="TRAF-like"/>
</dbReference>
<dbReference type="Proteomes" id="UP000694392">
    <property type="component" value="Unplaced"/>
</dbReference>
<dbReference type="GO" id="GO:0006915">
    <property type="term" value="P:apoptotic process"/>
    <property type="evidence" value="ECO:0007669"/>
    <property type="project" value="UniProtKB-KW"/>
</dbReference>
<evidence type="ECO:0000313" key="8">
    <source>
        <dbReference type="Proteomes" id="UP000694392"/>
    </source>
</evidence>
<dbReference type="Gene3D" id="1.20.5.170">
    <property type="match status" value="1"/>
</dbReference>
<keyword evidence="2" id="KW-0053">Apoptosis</keyword>
<keyword evidence="3" id="KW-0832">Ubl conjugation</keyword>
<dbReference type="Pfam" id="PF21355">
    <property type="entry name" value="TRAF-mep_MATH"/>
    <property type="match status" value="1"/>
</dbReference>
<dbReference type="Ensembl" id="ENSSPUT00000013735.1">
    <property type="protein sequence ID" value="ENSSPUP00000012872.1"/>
    <property type="gene ID" value="ENSSPUG00000009930.1"/>
</dbReference>
<evidence type="ECO:0000256" key="3">
    <source>
        <dbReference type="ARBA" id="ARBA00022843"/>
    </source>
</evidence>
<dbReference type="AlphaFoldDB" id="A0A8D0GZF2"/>
<dbReference type="SMART" id="SM00061">
    <property type="entry name" value="MATH"/>
    <property type="match status" value="1"/>
</dbReference>
<dbReference type="InterPro" id="IPR049342">
    <property type="entry name" value="TRAF1-6_MATH_dom"/>
</dbReference>
<dbReference type="GeneTree" id="ENSGT00940000156621"/>
<evidence type="ECO:0000313" key="7">
    <source>
        <dbReference type="Ensembl" id="ENSSPUP00000012872.1"/>
    </source>
</evidence>
<dbReference type="InterPro" id="IPR002083">
    <property type="entry name" value="MATH/TRAF_dom"/>
</dbReference>
<evidence type="ECO:0000256" key="4">
    <source>
        <dbReference type="ARBA" id="ARBA00023054"/>
    </source>
</evidence>
<keyword evidence="4 5" id="KW-0175">Coiled coil</keyword>
<accession>A0A8D0GZF2</accession>
<evidence type="ECO:0000256" key="5">
    <source>
        <dbReference type="SAM" id="Coils"/>
    </source>
</evidence>
<dbReference type="PROSITE" id="PS50144">
    <property type="entry name" value="MATH"/>
    <property type="match status" value="1"/>
</dbReference>
<proteinExistence type="predicted"/>
<dbReference type="SUPFAM" id="SSF49599">
    <property type="entry name" value="TRAF domain-like"/>
    <property type="match status" value="1"/>
</dbReference>
<feature type="coiled-coil region" evidence="5">
    <location>
        <begin position="29"/>
        <end position="56"/>
    </location>
</feature>
<dbReference type="Gene3D" id="2.60.210.10">
    <property type="entry name" value="Apoptosis, Tumor Necrosis Factor Receptor Associated Protein 2, Chain A"/>
    <property type="match status" value="1"/>
</dbReference>